<feature type="transmembrane region" description="Helical" evidence="7">
    <location>
        <begin position="84"/>
        <end position="108"/>
    </location>
</feature>
<sequence>MSVRQITRINPKGFHRSQLKIYAYLLPLAIFMLLPILYILNHAFKPVNELFAFPPRFFVEHPTLENFRKLFQATQQSGIPIGRYVFNSIVVTVLVVFLTVLISTMAGFALSKLKFKGKNVLFEINTLALMFVPVAVMIPRYLTIDKLHIMDTYLAHILPLLSMPVGLFLIKQFIDQVPDELIEAAVVDGASIYKIYYKIIIPMIRPAIATVAILSFQSVWNNTETSTLFVTQESMRTLAFFMNSLSSNTNVVAGQGIAAAAGLIMFIPNIVLFIILQSNVMNTMAYSGMK</sequence>
<evidence type="ECO:0000256" key="4">
    <source>
        <dbReference type="ARBA" id="ARBA00022692"/>
    </source>
</evidence>
<proteinExistence type="inferred from homology"/>
<dbReference type="InterPro" id="IPR035906">
    <property type="entry name" value="MetI-like_sf"/>
</dbReference>
<dbReference type="GO" id="GO:0055085">
    <property type="term" value="P:transmembrane transport"/>
    <property type="evidence" value="ECO:0007669"/>
    <property type="project" value="InterPro"/>
</dbReference>
<evidence type="ECO:0000256" key="1">
    <source>
        <dbReference type="ARBA" id="ARBA00004651"/>
    </source>
</evidence>
<dbReference type="InterPro" id="IPR000515">
    <property type="entry name" value="MetI-like"/>
</dbReference>
<evidence type="ECO:0000256" key="3">
    <source>
        <dbReference type="ARBA" id="ARBA00022475"/>
    </source>
</evidence>
<name>A0A2K2F7V7_9CLOT</name>
<evidence type="ECO:0000256" key="5">
    <source>
        <dbReference type="ARBA" id="ARBA00022989"/>
    </source>
</evidence>
<dbReference type="PANTHER" id="PTHR43744">
    <property type="entry name" value="ABC TRANSPORTER PERMEASE PROTEIN MG189-RELATED-RELATED"/>
    <property type="match status" value="1"/>
</dbReference>
<comment type="subcellular location">
    <subcellularLocation>
        <location evidence="1 7">Cell membrane</location>
        <topology evidence="1 7">Multi-pass membrane protein</topology>
    </subcellularLocation>
</comment>
<keyword evidence="3" id="KW-1003">Cell membrane</keyword>
<organism evidence="9 10">
    <name type="scientific">Clostridium thermosuccinogenes</name>
    <dbReference type="NCBI Taxonomy" id="84032"/>
    <lineage>
        <taxon>Bacteria</taxon>
        <taxon>Bacillati</taxon>
        <taxon>Bacillota</taxon>
        <taxon>Clostridia</taxon>
        <taxon>Eubacteriales</taxon>
        <taxon>Clostridiaceae</taxon>
        <taxon>Clostridium</taxon>
    </lineage>
</organism>
<dbReference type="KEGG" id="cthd:CDO33_02430"/>
<dbReference type="OrthoDB" id="9771544at2"/>
<dbReference type="CDD" id="cd06261">
    <property type="entry name" value="TM_PBP2"/>
    <property type="match status" value="1"/>
</dbReference>
<dbReference type="Gene3D" id="1.10.3720.10">
    <property type="entry name" value="MetI-like"/>
    <property type="match status" value="1"/>
</dbReference>
<keyword evidence="4 7" id="KW-0812">Transmembrane</keyword>
<accession>A0A2K2F7V7</accession>
<protein>
    <submittedName>
        <fullName evidence="9">ABC transporter permease</fullName>
    </submittedName>
</protein>
<comment type="similarity">
    <text evidence="7">Belongs to the binding-protein-dependent transport system permease family.</text>
</comment>
<feature type="transmembrane region" description="Helical" evidence="7">
    <location>
        <begin position="120"/>
        <end position="141"/>
    </location>
</feature>
<dbReference type="PROSITE" id="PS50928">
    <property type="entry name" value="ABC_TM1"/>
    <property type="match status" value="1"/>
</dbReference>
<dbReference type="AlphaFoldDB" id="A0A2K2F7V7"/>
<dbReference type="GO" id="GO:0005886">
    <property type="term" value="C:plasma membrane"/>
    <property type="evidence" value="ECO:0007669"/>
    <property type="project" value="UniProtKB-SubCell"/>
</dbReference>
<feature type="transmembrane region" description="Helical" evidence="7">
    <location>
        <begin position="153"/>
        <end position="174"/>
    </location>
</feature>
<keyword evidence="10" id="KW-1185">Reference proteome</keyword>
<dbReference type="SUPFAM" id="SSF161098">
    <property type="entry name" value="MetI-like"/>
    <property type="match status" value="1"/>
</dbReference>
<feature type="transmembrane region" description="Helical" evidence="7">
    <location>
        <begin position="195"/>
        <end position="216"/>
    </location>
</feature>
<evidence type="ECO:0000313" key="9">
    <source>
        <dbReference type="EMBL" id="PNT95206.1"/>
    </source>
</evidence>
<comment type="caution">
    <text evidence="9">The sequence shown here is derived from an EMBL/GenBank/DDBJ whole genome shotgun (WGS) entry which is preliminary data.</text>
</comment>
<evidence type="ECO:0000256" key="7">
    <source>
        <dbReference type="RuleBase" id="RU363032"/>
    </source>
</evidence>
<evidence type="ECO:0000256" key="2">
    <source>
        <dbReference type="ARBA" id="ARBA00022448"/>
    </source>
</evidence>
<feature type="transmembrane region" description="Helical" evidence="7">
    <location>
        <begin position="252"/>
        <end position="276"/>
    </location>
</feature>
<reference evidence="9 10" key="1">
    <citation type="submission" date="2017-06" db="EMBL/GenBank/DDBJ databases">
        <title>Investigating the central metabolism of Clostridium thermosuccinogenes.</title>
        <authorList>
            <person name="Koendjbiharie J.G."/>
            <person name="van Kranenburg R."/>
        </authorList>
    </citation>
    <scope>NUCLEOTIDE SEQUENCE [LARGE SCALE GENOMIC DNA]</scope>
    <source>
        <strain evidence="9 10">DSM 5806</strain>
    </source>
</reference>
<evidence type="ECO:0000256" key="6">
    <source>
        <dbReference type="ARBA" id="ARBA00023136"/>
    </source>
</evidence>
<dbReference type="EMBL" id="NIOJ01000072">
    <property type="protein sequence ID" value="PNT95206.1"/>
    <property type="molecule type" value="Genomic_DNA"/>
</dbReference>
<feature type="domain" description="ABC transmembrane type-1" evidence="8">
    <location>
        <begin position="85"/>
        <end position="276"/>
    </location>
</feature>
<keyword evidence="5 7" id="KW-1133">Transmembrane helix</keyword>
<gene>
    <name evidence="9" type="ORF">CDQ84_17480</name>
</gene>
<dbReference type="Pfam" id="PF00528">
    <property type="entry name" value="BPD_transp_1"/>
    <property type="match status" value="1"/>
</dbReference>
<dbReference type="RefSeq" id="WP_103083031.1">
    <property type="nucleotide sequence ID" value="NZ_CP021850.1"/>
</dbReference>
<dbReference type="Proteomes" id="UP000236151">
    <property type="component" value="Unassembled WGS sequence"/>
</dbReference>
<keyword evidence="6 7" id="KW-0472">Membrane</keyword>
<evidence type="ECO:0000313" key="10">
    <source>
        <dbReference type="Proteomes" id="UP000236151"/>
    </source>
</evidence>
<evidence type="ECO:0000259" key="8">
    <source>
        <dbReference type="PROSITE" id="PS50928"/>
    </source>
</evidence>
<keyword evidence="2 7" id="KW-0813">Transport</keyword>
<dbReference type="PANTHER" id="PTHR43744:SF1">
    <property type="entry name" value="BINDING-PROTEIN-DEPENDENT TRANSPORT SYSTEMS INNER MEMBRANE COMPONENT"/>
    <property type="match status" value="1"/>
</dbReference>
<feature type="transmembrane region" description="Helical" evidence="7">
    <location>
        <begin position="21"/>
        <end position="40"/>
    </location>
</feature>